<dbReference type="Proteomes" id="UP001219934">
    <property type="component" value="Unassembled WGS sequence"/>
</dbReference>
<gene>
    <name evidence="1" type="ORF">JOQ06_021241</name>
</gene>
<protein>
    <submittedName>
        <fullName evidence="1">Uncharacterized protein</fullName>
    </submittedName>
</protein>
<name>A0AAD6F5G4_9TELE</name>
<comment type="caution">
    <text evidence="1">The sequence shown here is derived from an EMBL/GenBank/DDBJ whole genome shotgun (WGS) entry which is preliminary data.</text>
</comment>
<accession>A0AAD6F5G4</accession>
<evidence type="ECO:0000313" key="1">
    <source>
        <dbReference type="EMBL" id="KAJ4921433.1"/>
    </source>
</evidence>
<proteinExistence type="predicted"/>
<organism evidence="1 2">
    <name type="scientific">Pogonophryne albipinna</name>
    <dbReference type="NCBI Taxonomy" id="1090488"/>
    <lineage>
        <taxon>Eukaryota</taxon>
        <taxon>Metazoa</taxon>
        <taxon>Chordata</taxon>
        <taxon>Craniata</taxon>
        <taxon>Vertebrata</taxon>
        <taxon>Euteleostomi</taxon>
        <taxon>Actinopterygii</taxon>
        <taxon>Neopterygii</taxon>
        <taxon>Teleostei</taxon>
        <taxon>Neoteleostei</taxon>
        <taxon>Acanthomorphata</taxon>
        <taxon>Eupercaria</taxon>
        <taxon>Perciformes</taxon>
        <taxon>Notothenioidei</taxon>
        <taxon>Pogonophryne</taxon>
    </lineage>
</organism>
<evidence type="ECO:0000313" key="2">
    <source>
        <dbReference type="Proteomes" id="UP001219934"/>
    </source>
</evidence>
<dbReference type="EMBL" id="JAPTMU010000122">
    <property type="protein sequence ID" value="KAJ4921433.1"/>
    <property type="molecule type" value="Genomic_DNA"/>
</dbReference>
<dbReference type="AlphaFoldDB" id="A0AAD6F5G4"/>
<sequence length="54" mass="6319">SRLQQEDRACLMKLPVEPSAMFGQEASVLLRQAQEARRCTREYLPYLWPLPGWV</sequence>
<reference evidence="1" key="1">
    <citation type="submission" date="2022-11" db="EMBL/GenBank/DDBJ databases">
        <title>Chromosome-level genome of Pogonophryne albipinna.</title>
        <authorList>
            <person name="Jo E."/>
        </authorList>
    </citation>
    <scope>NUCLEOTIDE SEQUENCE</scope>
    <source>
        <strain evidence="1">SGF0006</strain>
        <tissue evidence="1">Muscle</tissue>
    </source>
</reference>
<feature type="non-terminal residue" evidence="1">
    <location>
        <position position="1"/>
    </location>
</feature>
<keyword evidence="2" id="KW-1185">Reference proteome</keyword>